<organism evidence="1 2">
    <name type="scientific">Rhodococcus phage Trina</name>
    <dbReference type="NCBI Taxonomy" id="2027905"/>
    <lineage>
        <taxon>Viruses</taxon>
        <taxon>Duplodnaviria</taxon>
        <taxon>Heunggongvirae</taxon>
        <taxon>Uroviricota</taxon>
        <taxon>Caudoviricetes</taxon>
        <taxon>Trinavirus</taxon>
        <taxon>Trinavirus trina</taxon>
    </lineage>
</organism>
<reference evidence="2" key="1">
    <citation type="submission" date="2017-08" db="EMBL/GenBank/DDBJ databases">
        <authorList>
            <person name="de Groot N.N."/>
        </authorList>
    </citation>
    <scope>NUCLEOTIDE SEQUENCE [LARGE SCALE GENOMIC DNA]</scope>
</reference>
<dbReference type="OrthoDB" id="13486at10239"/>
<keyword evidence="2" id="KW-1185">Reference proteome</keyword>
<dbReference type="EMBL" id="MF668286">
    <property type="protein sequence ID" value="ASZ74896.1"/>
    <property type="molecule type" value="Genomic_DNA"/>
</dbReference>
<name>A0A2D1A419_9CAUD</name>
<evidence type="ECO:0000313" key="1">
    <source>
        <dbReference type="EMBL" id="ASZ74896.1"/>
    </source>
</evidence>
<sequence>MVAYQFPVKALLEFNGNKVTDHNRAQISVGTEKFGNDNRMVNATLRRYVVSEKRTWSVGWNNLFAKSGAVVDGYWSGEEIRSFYKATPGEFTLTLNYGDGTKEDVLVMFTSWSYDVLKRTPGQTGDWWDVSLEMTEV</sequence>
<gene>
    <name evidence="1" type="ORF">SEA_TRINA_82</name>
</gene>
<proteinExistence type="predicted"/>
<accession>A0A2D1A419</accession>
<evidence type="ECO:0000313" key="2">
    <source>
        <dbReference type="Proteomes" id="UP000231419"/>
    </source>
</evidence>
<protein>
    <recommendedName>
        <fullName evidence="3">Minor tail protein</fullName>
    </recommendedName>
</protein>
<evidence type="ECO:0008006" key="3">
    <source>
        <dbReference type="Google" id="ProtNLM"/>
    </source>
</evidence>
<dbReference type="Proteomes" id="UP000231419">
    <property type="component" value="Segment"/>
</dbReference>